<keyword evidence="6 14" id="KW-0479">Metal-binding</keyword>
<evidence type="ECO:0000256" key="9">
    <source>
        <dbReference type="ARBA" id="ARBA00022842"/>
    </source>
</evidence>
<dbReference type="NCBIfam" id="TIGR00575">
    <property type="entry name" value="dnlj"/>
    <property type="match status" value="1"/>
</dbReference>
<dbReference type="SUPFAM" id="SSF52113">
    <property type="entry name" value="BRCT domain"/>
    <property type="match status" value="1"/>
</dbReference>
<dbReference type="CDD" id="cd17748">
    <property type="entry name" value="BRCT_DNA_ligase_like"/>
    <property type="match status" value="1"/>
</dbReference>
<dbReference type="GO" id="GO:0006281">
    <property type="term" value="P:DNA repair"/>
    <property type="evidence" value="ECO:0007669"/>
    <property type="project" value="UniProtKB-KW"/>
</dbReference>
<evidence type="ECO:0000256" key="11">
    <source>
        <dbReference type="ARBA" id="ARBA00023204"/>
    </source>
</evidence>
<feature type="binding site" evidence="14">
    <location>
        <position position="432"/>
    </location>
    <ligand>
        <name>Zn(2+)</name>
        <dbReference type="ChEBI" id="CHEBI:29105"/>
    </ligand>
</feature>
<evidence type="ECO:0000256" key="1">
    <source>
        <dbReference type="ARBA" id="ARBA00004067"/>
    </source>
</evidence>
<evidence type="ECO:0000256" key="5">
    <source>
        <dbReference type="ARBA" id="ARBA00022705"/>
    </source>
</evidence>
<dbReference type="EMBL" id="QZJZ01000023">
    <property type="protein sequence ID" value="RJP60747.1"/>
    <property type="molecule type" value="Genomic_DNA"/>
</dbReference>
<dbReference type="PROSITE" id="PS50172">
    <property type="entry name" value="BRCT"/>
    <property type="match status" value="1"/>
</dbReference>
<evidence type="ECO:0000313" key="16">
    <source>
        <dbReference type="EMBL" id="RJP60747.1"/>
    </source>
</evidence>
<dbReference type="InterPro" id="IPR018239">
    <property type="entry name" value="DNA_ligase_AS"/>
</dbReference>
<keyword evidence="4 14" id="KW-0436">Ligase</keyword>
<dbReference type="Gene3D" id="1.10.287.610">
    <property type="entry name" value="Helix hairpin bin"/>
    <property type="match status" value="1"/>
</dbReference>
<dbReference type="PROSITE" id="PS01055">
    <property type="entry name" value="DNA_LIGASE_N1"/>
    <property type="match status" value="1"/>
</dbReference>
<proteinExistence type="inferred from homology"/>
<dbReference type="GO" id="GO:0046872">
    <property type="term" value="F:metal ion binding"/>
    <property type="evidence" value="ECO:0007669"/>
    <property type="project" value="UniProtKB-KW"/>
</dbReference>
<feature type="binding site" evidence="14">
    <location>
        <begin position="89"/>
        <end position="90"/>
    </location>
    <ligand>
        <name>NAD(+)</name>
        <dbReference type="ChEBI" id="CHEBI:57540"/>
    </ligand>
</feature>
<keyword evidence="14" id="KW-0464">Manganese</keyword>
<dbReference type="InterPro" id="IPR013840">
    <property type="entry name" value="DNAligase_N"/>
</dbReference>
<accession>A0A3A4RDF4</accession>
<dbReference type="InterPro" id="IPR001357">
    <property type="entry name" value="BRCT_dom"/>
</dbReference>
<keyword evidence="9 14" id="KW-0460">Magnesium</keyword>
<dbReference type="GO" id="GO:0006260">
    <property type="term" value="P:DNA replication"/>
    <property type="evidence" value="ECO:0007669"/>
    <property type="project" value="UniProtKB-KW"/>
</dbReference>
<feature type="binding site" evidence="14">
    <location>
        <position position="180"/>
    </location>
    <ligand>
        <name>NAD(+)</name>
        <dbReference type="ChEBI" id="CHEBI:57540"/>
    </ligand>
</feature>
<evidence type="ECO:0000256" key="4">
    <source>
        <dbReference type="ARBA" id="ARBA00022598"/>
    </source>
</evidence>
<comment type="catalytic activity">
    <reaction evidence="12 14">
        <text>NAD(+) + (deoxyribonucleotide)n-3'-hydroxyl + 5'-phospho-(deoxyribonucleotide)m = (deoxyribonucleotide)n+m + AMP + beta-nicotinamide D-nucleotide.</text>
        <dbReference type="EC" id="6.5.1.2"/>
    </reaction>
</comment>
<feature type="binding site" evidence="14">
    <location>
        <position position="414"/>
    </location>
    <ligand>
        <name>Zn(2+)</name>
        <dbReference type="ChEBI" id="CHEBI:29105"/>
    </ligand>
</feature>
<dbReference type="Gene3D" id="6.20.10.30">
    <property type="match status" value="1"/>
</dbReference>
<name>A0A3A4RDF4_9BACT</name>
<dbReference type="SMART" id="SM00532">
    <property type="entry name" value="LIGANc"/>
    <property type="match status" value="1"/>
</dbReference>
<dbReference type="AlphaFoldDB" id="A0A3A4RDF4"/>
<keyword evidence="7 14" id="KW-0227">DNA damage</keyword>
<dbReference type="Pfam" id="PF01653">
    <property type="entry name" value="DNA_ligase_aden"/>
    <property type="match status" value="1"/>
</dbReference>
<dbReference type="Pfam" id="PF03119">
    <property type="entry name" value="DNA_ligase_ZBD"/>
    <property type="match status" value="1"/>
</dbReference>
<gene>
    <name evidence="14 16" type="primary">ligA</name>
    <name evidence="16" type="ORF">C4541_03545</name>
</gene>
<evidence type="ECO:0000256" key="7">
    <source>
        <dbReference type="ARBA" id="ARBA00022763"/>
    </source>
</evidence>
<sequence length="675" mass="75455">MNDNQLNLFGSVQKRIEYLKSIIRHHDHKYYIDADPEIADSEYDDLLKELRALEEEYPEFITPDSPTQRVSGEPLKEFVTVEHEFPMLSIDNTYSENELRDFDSRLKRVLGVNSVAYSVELKVDGVAVSLIYENGSLVRALSRGDGIRGDDITNNVKTIRSLSLYIQDSSFPKKLTLRGEVFLTRDQFNAINRERSEHGETLFANPRNAAAGSLKLLDAREVDRRNLDIVIHGVAGHTQLGVASHYDAMQKLERFGMRINKPVTYCENIDAVLALREKILEMRASLPFDIDGMVVKVDDYDYQRQLGMTAKSPRWVIAYKFPAEQATTRVLDIAIQVGRTGILTPVAILEPTLVSGSTVSRASLYNRDEIEKKDIRIHDMVLIEKGGEIIPKVVKVIESQRTGLEQKYVFPEKCPECGAGVIQFKNEVAVRCENISCPAQLKRRIEHFASRDAMNIDGLGQSLINQLVETKLLHSVSDLYHLSVEELAGLDKMGAKSAGNIITALENSKKNGLDRLIHGLGIRHVGLRLSTVLSGIFSTLDKLGNASFDELIAVPDVGDIVAESILNFFQSDQNRREIEALREAGLNFVQSELSDETIDKSSPFYQKTVLFTGSLEKFSRTEAGELVKQRGGKVAAAISKAVDYVVAGTDPGSKYQKAQDLNINIIDETTFNKML</sequence>
<comment type="similarity">
    <text evidence="13 14">Belongs to the NAD-dependent DNA ligase family. LigA subfamily.</text>
</comment>
<dbReference type="SUPFAM" id="SSF47781">
    <property type="entry name" value="RuvA domain 2-like"/>
    <property type="match status" value="1"/>
</dbReference>
<feature type="binding site" evidence="14">
    <location>
        <position position="143"/>
    </location>
    <ligand>
        <name>NAD(+)</name>
        <dbReference type="ChEBI" id="CHEBI:57540"/>
    </ligand>
</feature>
<evidence type="ECO:0000256" key="8">
    <source>
        <dbReference type="ARBA" id="ARBA00022833"/>
    </source>
</evidence>
<dbReference type="Gene3D" id="2.40.50.140">
    <property type="entry name" value="Nucleic acid-binding proteins"/>
    <property type="match status" value="1"/>
</dbReference>
<dbReference type="InterPro" id="IPR013839">
    <property type="entry name" value="DNAligase_adenylation"/>
</dbReference>
<feature type="binding site" evidence="14">
    <location>
        <position position="417"/>
    </location>
    <ligand>
        <name>Zn(2+)</name>
        <dbReference type="ChEBI" id="CHEBI:29105"/>
    </ligand>
</feature>
<dbReference type="InterPro" id="IPR003583">
    <property type="entry name" value="Hlx-hairpin-Hlx_DNA-bd_motif"/>
</dbReference>
<dbReference type="InterPro" id="IPR041663">
    <property type="entry name" value="DisA/LigA_HHH"/>
</dbReference>
<dbReference type="Gene3D" id="3.30.470.30">
    <property type="entry name" value="DNA ligase/mRNA capping enzyme"/>
    <property type="match status" value="1"/>
</dbReference>
<dbReference type="InterPro" id="IPR001679">
    <property type="entry name" value="DNA_ligase"/>
</dbReference>
<feature type="binding site" evidence="14">
    <location>
        <position position="296"/>
    </location>
    <ligand>
        <name>NAD(+)</name>
        <dbReference type="ChEBI" id="CHEBI:57540"/>
    </ligand>
</feature>
<dbReference type="FunFam" id="1.10.150.20:FF:000007">
    <property type="entry name" value="DNA ligase"/>
    <property type="match status" value="1"/>
</dbReference>
<dbReference type="HAMAP" id="MF_01588">
    <property type="entry name" value="DNA_ligase_A"/>
    <property type="match status" value="1"/>
</dbReference>
<evidence type="ECO:0000256" key="12">
    <source>
        <dbReference type="ARBA" id="ARBA00034005"/>
    </source>
</evidence>
<dbReference type="GO" id="GO:0003911">
    <property type="term" value="F:DNA ligase (NAD+) activity"/>
    <property type="evidence" value="ECO:0007669"/>
    <property type="project" value="UniProtKB-UniRule"/>
</dbReference>
<dbReference type="NCBIfam" id="NF005932">
    <property type="entry name" value="PRK07956.1"/>
    <property type="match status" value="1"/>
</dbReference>
<dbReference type="FunFam" id="2.40.50.140:FF:000012">
    <property type="entry name" value="DNA ligase"/>
    <property type="match status" value="1"/>
</dbReference>
<evidence type="ECO:0000259" key="15">
    <source>
        <dbReference type="PROSITE" id="PS50172"/>
    </source>
</evidence>
<keyword evidence="5 14" id="KW-0235">DNA replication</keyword>
<dbReference type="SUPFAM" id="SSF56091">
    <property type="entry name" value="DNA ligase/mRNA capping enzyme, catalytic domain"/>
    <property type="match status" value="1"/>
</dbReference>
<feature type="binding site" evidence="14">
    <location>
        <position position="320"/>
    </location>
    <ligand>
        <name>NAD(+)</name>
        <dbReference type="ChEBI" id="CHEBI:57540"/>
    </ligand>
</feature>
<dbReference type="PANTHER" id="PTHR23389">
    <property type="entry name" value="CHROMOSOME TRANSMISSION FIDELITY FACTOR 18"/>
    <property type="match status" value="1"/>
</dbReference>
<dbReference type="SMART" id="SM00278">
    <property type="entry name" value="HhH1"/>
    <property type="match status" value="3"/>
</dbReference>
<evidence type="ECO:0000256" key="3">
    <source>
        <dbReference type="ARBA" id="ARBA00013308"/>
    </source>
</evidence>
<evidence type="ECO:0000256" key="10">
    <source>
        <dbReference type="ARBA" id="ARBA00023027"/>
    </source>
</evidence>
<dbReference type="InterPro" id="IPR012340">
    <property type="entry name" value="NA-bd_OB-fold"/>
</dbReference>
<dbReference type="InterPro" id="IPR036420">
    <property type="entry name" value="BRCT_dom_sf"/>
</dbReference>
<evidence type="ECO:0000256" key="6">
    <source>
        <dbReference type="ARBA" id="ARBA00022723"/>
    </source>
</evidence>
<dbReference type="Pfam" id="PF14520">
    <property type="entry name" value="HHH_5"/>
    <property type="match status" value="1"/>
</dbReference>
<dbReference type="Pfam" id="PF03120">
    <property type="entry name" value="OB_DNA_ligase"/>
    <property type="match status" value="1"/>
</dbReference>
<dbReference type="FunFam" id="1.10.287.610:FF:000002">
    <property type="entry name" value="DNA ligase"/>
    <property type="match status" value="1"/>
</dbReference>
<feature type="active site" description="N6-AMP-lysine intermediate" evidence="14">
    <location>
        <position position="122"/>
    </location>
</feature>
<feature type="binding site" evidence="14">
    <location>
        <begin position="40"/>
        <end position="44"/>
    </location>
    <ligand>
        <name>NAD(+)</name>
        <dbReference type="ChEBI" id="CHEBI:57540"/>
    </ligand>
</feature>
<dbReference type="SMART" id="SM00292">
    <property type="entry name" value="BRCT"/>
    <property type="match status" value="1"/>
</dbReference>
<evidence type="ECO:0000256" key="14">
    <source>
        <dbReference type="HAMAP-Rule" id="MF_01588"/>
    </source>
</evidence>
<comment type="function">
    <text evidence="1 14">DNA ligase that catalyzes the formation of phosphodiester linkages between 5'-phosphoryl and 3'-hydroxyl groups in double-stranded DNA using NAD as a coenzyme and as the energy source for the reaction. It is essential for DNA replication and repair of damaged DNA.</text>
</comment>
<dbReference type="Proteomes" id="UP000266426">
    <property type="component" value="Unassembled WGS sequence"/>
</dbReference>
<dbReference type="FunFam" id="3.30.470.30:FF:000001">
    <property type="entry name" value="DNA ligase"/>
    <property type="match status" value="1"/>
</dbReference>
<keyword evidence="10 14" id="KW-0520">NAD</keyword>
<feature type="binding site" evidence="14">
    <location>
        <position position="120"/>
    </location>
    <ligand>
        <name>NAD(+)</name>
        <dbReference type="ChEBI" id="CHEBI:57540"/>
    </ligand>
</feature>
<feature type="binding site" evidence="14">
    <location>
        <position position="437"/>
    </location>
    <ligand>
        <name>Zn(2+)</name>
        <dbReference type="ChEBI" id="CHEBI:29105"/>
    </ligand>
</feature>
<evidence type="ECO:0000256" key="2">
    <source>
        <dbReference type="ARBA" id="ARBA00012722"/>
    </source>
</evidence>
<evidence type="ECO:0000313" key="17">
    <source>
        <dbReference type="Proteomes" id="UP000266426"/>
    </source>
</evidence>
<dbReference type="InterPro" id="IPR004149">
    <property type="entry name" value="Znf_DNAligase_C4"/>
</dbReference>
<feature type="domain" description="BRCT" evidence="15">
    <location>
        <begin position="599"/>
        <end position="675"/>
    </location>
</feature>
<dbReference type="Gene3D" id="1.10.150.20">
    <property type="entry name" value="5' to 3' exonuclease, C-terminal subdomain"/>
    <property type="match status" value="2"/>
</dbReference>
<dbReference type="CDD" id="cd00114">
    <property type="entry name" value="LIGANc"/>
    <property type="match status" value="1"/>
</dbReference>
<keyword evidence="8 14" id="KW-0862">Zinc</keyword>
<dbReference type="InterPro" id="IPR004150">
    <property type="entry name" value="NAD_DNA_ligase_OB"/>
</dbReference>
<protein>
    <recommendedName>
        <fullName evidence="3 14">DNA ligase</fullName>
        <ecNumber evidence="2 14">6.5.1.2</ecNumber>
    </recommendedName>
    <alternativeName>
        <fullName evidence="14">Polydeoxyribonucleotide synthase [NAD(+)]</fullName>
    </alternativeName>
</protein>
<dbReference type="Gene3D" id="3.40.50.10190">
    <property type="entry name" value="BRCT domain"/>
    <property type="match status" value="1"/>
</dbReference>
<dbReference type="Pfam" id="PF12826">
    <property type="entry name" value="HHH_2"/>
    <property type="match status" value="1"/>
</dbReference>
<dbReference type="Pfam" id="PF00533">
    <property type="entry name" value="BRCT"/>
    <property type="match status" value="1"/>
</dbReference>
<dbReference type="GO" id="GO:0005829">
    <property type="term" value="C:cytosol"/>
    <property type="evidence" value="ECO:0007669"/>
    <property type="project" value="TreeGrafter"/>
</dbReference>
<comment type="caution">
    <text evidence="16">The sequence shown here is derived from an EMBL/GenBank/DDBJ whole genome shotgun (WGS) entry which is preliminary data.</text>
</comment>
<dbReference type="InterPro" id="IPR010994">
    <property type="entry name" value="RuvA_2-like"/>
</dbReference>
<dbReference type="GO" id="GO:0003677">
    <property type="term" value="F:DNA binding"/>
    <property type="evidence" value="ECO:0007669"/>
    <property type="project" value="InterPro"/>
</dbReference>
<organism evidence="16 17">
    <name type="scientific">Candidatus Auribacter fodinae</name>
    <dbReference type="NCBI Taxonomy" id="2093366"/>
    <lineage>
        <taxon>Bacteria</taxon>
        <taxon>Pseudomonadati</taxon>
        <taxon>Candidatus Auribacterota</taxon>
        <taxon>Candidatus Auribacteria</taxon>
        <taxon>Candidatus Auribacterales</taxon>
        <taxon>Candidatus Auribacteraceae</taxon>
        <taxon>Candidatus Auribacter</taxon>
    </lineage>
</organism>
<dbReference type="PANTHER" id="PTHR23389:SF9">
    <property type="entry name" value="DNA LIGASE"/>
    <property type="match status" value="1"/>
</dbReference>
<keyword evidence="11 14" id="KW-0234">DNA repair</keyword>
<dbReference type="PIRSF" id="PIRSF001604">
    <property type="entry name" value="LigA"/>
    <property type="match status" value="1"/>
</dbReference>
<dbReference type="EC" id="6.5.1.2" evidence="2 14"/>
<comment type="cofactor">
    <cofactor evidence="14">
        <name>Mg(2+)</name>
        <dbReference type="ChEBI" id="CHEBI:18420"/>
    </cofactor>
    <cofactor evidence="14">
        <name>Mn(2+)</name>
        <dbReference type="ChEBI" id="CHEBI:29035"/>
    </cofactor>
</comment>
<reference evidence="16 17" key="1">
    <citation type="journal article" date="2017" name="ISME J.">
        <title>Energy and carbon metabolisms in a deep terrestrial subsurface fluid microbial community.</title>
        <authorList>
            <person name="Momper L."/>
            <person name="Jungbluth S.P."/>
            <person name="Lee M.D."/>
            <person name="Amend J.P."/>
        </authorList>
    </citation>
    <scope>NUCLEOTIDE SEQUENCE [LARGE SCALE GENOMIC DNA]</scope>
    <source>
        <strain evidence="16">SURF_26</strain>
    </source>
</reference>
<evidence type="ECO:0000256" key="13">
    <source>
        <dbReference type="ARBA" id="ARBA00060881"/>
    </source>
</evidence>
<dbReference type="SUPFAM" id="SSF50249">
    <property type="entry name" value="Nucleic acid-binding proteins"/>
    <property type="match status" value="1"/>
</dbReference>
<dbReference type="FunFam" id="1.10.150.20:FF:000006">
    <property type="entry name" value="DNA ligase"/>
    <property type="match status" value="1"/>
</dbReference>